<dbReference type="GO" id="GO:0005524">
    <property type="term" value="F:ATP binding"/>
    <property type="evidence" value="ECO:0007669"/>
    <property type="project" value="UniProtKB-UniRule"/>
</dbReference>
<reference evidence="9" key="1">
    <citation type="submission" date="2022-08" db="UniProtKB">
        <authorList>
            <consortium name="EnsemblMetazoa"/>
        </authorList>
    </citation>
    <scope>IDENTIFICATION</scope>
    <source>
        <strain evidence="9">05x7-T-G4-1.051#20</strain>
    </source>
</reference>
<dbReference type="FunFam" id="1.10.510.10:FF:000071">
    <property type="entry name" value="Mitogen-activated protein kinase kinase kinase 3 isoform 2"/>
    <property type="match status" value="1"/>
</dbReference>
<dbReference type="Pfam" id="PF00069">
    <property type="entry name" value="Pkinase"/>
    <property type="match status" value="1"/>
</dbReference>
<dbReference type="Gene3D" id="3.10.20.90">
    <property type="entry name" value="Phosphatidylinositol 3-kinase Catalytic Subunit, Chain A, domain 1"/>
    <property type="match status" value="1"/>
</dbReference>
<feature type="compositionally biased region" description="Polar residues" evidence="7">
    <location>
        <begin position="266"/>
        <end position="279"/>
    </location>
</feature>
<dbReference type="Proteomes" id="UP000005408">
    <property type="component" value="Unassembled WGS sequence"/>
</dbReference>
<dbReference type="PANTHER" id="PTHR11584:SF369">
    <property type="entry name" value="MITOGEN-ACTIVATED PROTEIN KINASE KINASE KINASE 19-RELATED"/>
    <property type="match status" value="1"/>
</dbReference>
<dbReference type="PROSITE" id="PS50011">
    <property type="entry name" value="PROTEIN_KINASE_DOM"/>
    <property type="match status" value="1"/>
</dbReference>
<dbReference type="AlphaFoldDB" id="A0A8W8L7R3"/>
<keyword evidence="2" id="KW-0808">Transferase</keyword>
<feature type="domain" description="Protein kinase" evidence="8">
    <location>
        <begin position="344"/>
        <end position="601"/>
    </location>
</feature>
<dbReference type="InterPro" id="IPR017441">
    <property type="entry name" value="Protein_kinase_ATP_BS"/>
</dbReference>
<feature type="region of interest" description="Disordered" evidence="7">
    <location>
        <begin position="220"/>
        <end position="313"/>
    </location>
</feature>
<organism evidence="9 10">
    <name type="scientific">Magallana gigas</name>
    <name type="common">Pacific oyster</name>
    <name type="synonym">Crassostrea gigas</name>
    <dbReference type="NCBI Taxonomy" id="29159"/>
    <lineage>
        <taxon>Eukaryota</taxon>
        <taxon>Metazoa</taxon>
        <taxon>Spiralia</taxon>
        <taxon>Lophotrochozoa</taxon>
        <taxon>Mollusca</taxon>
        <taxon>Bivalvia</taxon>
        <taxon>Autobranchia</taxon>
        <taxon>Pteriomorphia</taxon>
        <taxon>Ostreida</taxon>
        <taxon>Ostreoidea</taxon>
        <taxon>Ostreidae</taxon>
        <taxon>Magallana</taxon>
    </lineage>
</organism>
<dbReference type="SMART" id="SM00220">
    <property type="entry name" value="S_TKc"/>
    <property type="match status" value="1"/>
</dbReference>
<keyword evidence="4" id="KW-0418">Kinase</keyword>
<feature type="compositionally biased region" description="Low complexity" evidence="7">
    <location>
        <begin position="284"/>
        <end position="300"/>
    </location>
</feature>
<keyword evidence="1" id="KW-0723">Serine/threonine-protein kinase</keyword>
<dbReference type="InterPro" id="IPR000719">
    <property type="entry name" value="Prot_kinase_dom"/>
</dbReference>
<keyword evidence="5 6" id="KW-0067">ATP-binding</keyword>
<dbReference type="EnsemblMetazoa" id="G26971.1">
    <property type="protein sequence ID" value="G26971.1:cds"/>
    <property type="gene ID" value="G26971"/>
</dbReference>
<evidence type="ECO:0000256" key="1">
    <source>
        <dbReference type="ARBA" id="ARBA00022527"/>
    </source>
</evidence>
<evidence type="ECO:0000259" key="8">
    <source>
        <dbReference type="PROSITE" id="PS50011"/>
    </source>
</evidence>
<feature type="region of interest" description="Disordered" evidence="7">
    <location>
        <begin position="124"/>
        <end position="173"/>
    </location>
</feature>
<accession>A0A8W8L7R3</accession>
<evidence type="ECO:0000256" key="3">
    <source>
        <dbReference type="ARBA" id="ARBA00022741"/>
    </source>
</evidence>
<evidence type="ECO:0000256" key="2">
    <source>
        <dbReference type="ARBA" id="ARBA00022679"/>
    </source>
</evidence>
<evidence type="ECO:0000256" key="5">
    <source>
        <dbReference type="ARBA" id="ARBA00022840"/>
    </source>
</evidence>
<evidence type="ECO:0000256" key="7">
    <source>
        <dbReference type="SAM" id="MobiDB-lite"/>
    </source>
</evidence>
<proteinExistence type="predicted"/>
<dbReference type="GO" id="GO:0004674">
    <property type="term" value="F:protein serine/threonine kinase activity"/>
    <property type="evidence" value="ECO:0007669"/>
    <property type="project" value="UniProtKB-KW"/>
</dbReference>
<keyword evidence="10" id="KW-1185">Reference proteome</keyword>
<dbReference type="PROSITE" id="PS00107">
    <property type="entry name" value="PROTEIN_KINASE_ATP"/>
    <property type="match status" value="1"/>
</dbReference>
<evidence type="ECO:0000313" key="9">
    <source>
        <dbReference type="EnsemblMetazoa" id="G26971.1:cds"/>
    </source>
</evidence>
<dbReference type="CDD" id="cd06625">
    <property type="entry name" value="STKc_MEKK3_like"/>
    <property type="match status" value="1"/>
</dbReference>
<evidence type="ECO:0000256" key="4">
    <source>
        <dbReference type="ARBA" id="ARBA00022777"/>
    </source>
</evidence>
<dbReference type="Gene3D" id="1.10.510.10">
    <property type="entry name" value="Transferase(Phosphotransferase) domain 1"/>
    <property type="match status" value="1"/>
</dbReference>
<dbReference type="InterPro" id="IPR011009">
    <property type="entry name" value="Kinase-like_dom_sf"/>
</dbReference>
<protein>
    <recommendedName>
        <fullName evidence="8">Protein kinase domain-containing protein</fullName>
    </recommendedName>
</protein>
<sequence length="642" mass="71225">MDGQPSLEAVMGSLESQLERGLRQGNKLAAQSAIAHLQRNQSSHSQKIKLDYMGEKRILTVPRPVMYDKVCAKIREMYGFDMNIAFTQSNGELRSPICNQKDLDIAINLVDKNERSTSLRLILTSPTGQGHGQVRRTGAPSIDTGYSSIRSQGRDIESPSPPPGSLPHNFSHSVSCNSINSEGEFIPESDEAVYRSPDGSIAESLDSNYMSSYGDGFSLRGRTTSRRSILPGDRDDGRFGTFPRSVGSLSQQMVDGPSTFPRIRPTVSTRPDLSNSLRSVMSRGSEGTMSTVSSSSNSSGFPPDHDMDSPDGRNMIKRNSDLDSPVYALADLSLSKSPRCPVNWKAGALLGSGAFGEVYVCHDKDTGRDLAMKVVRLEQMNAETSKEVRALENEIHLLRNFEHERIVSYFGCAQDKQSLYIFMEYLPGGSVKDEITKYGSLTENVSRKYTKQMLEGLAYLHKNVIVHRDIKGANILRDGNGNIKLGDFGASKRLQTIVSATGLHSVVGTPYWMAPEVINGEGYGRKADIWSVGCTIVEMLTTKPPWAEFESMAALYKIAMEKRPHFTLPNHISELCHDVLKRSIFSIPKEVFQEWEYHGNLKQYQRQVLTRSLDWNAGLLRTVKDPDRHLQRIEGSLSAISA</sequence>
<evidence type="ECO:0000256" key="6">
    <source>
        <dbReference type="PROSITE-ProRule" id="PRU10141"/>
    </source>
</evidence>
<dbReference type="PANTHER" id="PTHR11584">
    <property type="entry name" value="SERINE/THREONINE PROTEIN KINASE"/>
    <property type="match status" value="1"/>
</dbReference>
<dbReference type="SUPFAM" id="SSF54277">
    <property type="entry name" value="CAD &amp; PB1 domains"/>
    <property type="match status" value="1"/>
</dbReference>
<feature type="binding site" evidence="6">
    <location>
        <position position="373"/>
    </location>
    <ligand>
        <name>ATP</name>
        <dbReference type="ChEBI" id="CHEBI:30616"/>
    </ligand>
</feature>
<name>A0A8W8L7R3_MAGGI</name>
<evidence type="ECO:0000313" key="10">
    <source>
        <dbReference type="Proteomes" id="UP000005408"/>
    </source>
</evidence>
<dbReference type="GO" id="GO:0035556">
    <property type="term" value="P:intracellular signal transduction"/>
    <property type="evidence" value="ECO:0007669"/>
    <property type="project" value="UniProtKB-ARBA"/>
</dbReference>
<dbReference type="SUPFAM" id="SSF56112">
    <property type="entry name" value="Protein kinase-like (PK-like)"/>
    <property type="match status" value="1"/>
</dbReference>
<keyword evidence="3 6" id="KW-0547">Nucleotide-binding</keyword>